<evidence type="ECO:0000313" key="10">
    <source>
        <dbReference type="EMBL" id="MEQ2278055.1"/>
    </source>
</evidence>
<dbReference type="SUPFAM" id="SSF63748">
    <property type="entry name" value="Tudor/PWWP/MBT"/>
    <property type="match status" value="1"/>
</dbReference>
<gene>
    <name evidence="10" type="ORF">XENORESO_011889</name>
</gene>
<dbReference type="Gene3D" id="2.30.30.140">
    <property type="match status" value="1"/>
</dbReference>
<evidence type="ECO:0000256" key="3">
    <source>
        <dbReference type="ARBA" id="ARBA00022737"/>
    </source>
</evidence>
<evidence type="ECO:0000256" key="4">
    <source>
        <dbReference type="ARBA" id="ARBA00022771"/>
    </source>
</evidence>
<dbReference type="InterPro" id="IPR001965">
    <property type="entry name" value="Znf_PHD"/>
</dbReference>
<sequence length="166" mass="18696">MRDSGVVDHSSLHHRAHPEQQQTASLSPCGLFARGEYGEDDMAARFTEGQDVLARWSDGLFYLGTITKIDRDKQRCFVVFEDRSKSWVLWIDIQTGDEGDQDDEDDDIVCSICQDETSEEPNEIVICDKCGQGYHQMCHSPIIDAAVIDSDDNWLCSECELASLSE</sequence>
<dbReference type="PANTHER" id="PTHR12628:SF12">
    <property type="entry name" value="METAL-RESPONSE ELEMENT-BINDING TRANSCRIPTION FACTOR 2"/>
    <property type="match status" value="1"/>
</dbReference>
<dbReference type="Proteomes" id="UP001444071">
    <property type="component" value="Unassembled WGS sequence"/>
</dbReference>
<organism evidence="10 11">
    <name type="scientific">Xenotaenia resolanae</name>
    <dbReference type="NCBI Taxonomy" id="208358"/>
    <lineage>
        <taxon>Eukaryota</taxon>
        <taxon>Metazoa</taxon>
        <taxon>Chordata</taxon>
        <taxon>Craniata</taxon>
        <taxon>Vertebrata</taxon>
        <taxon>Euteleostomi</taxon>
        <taxon>Actinopterygii</taxon>
        <taxon>Neopterygii</taxon>
        <taxon>Teleostei</taxon>
        <taxon>Neoteleostei</taxon>
        <taxon>Acanthomorphata</taxon>
        <taxon>Ovalentaria</taxon>
        <taxon>Atherinomorphae</taxon>
        <taxon>Cyprinodontiformes</taxon>
        <taxon>Goodeidae</taxon>
        <taxon>Xenotaenia</taxon>
    </lineage>
</organism>
<evidence type="ECO:0000256" key="2">
    <source>
        <dbReference type="ARBA" id="ARBA00022723"/>
    </source>
</evidence>
<evidence type="ECO:0000256" key="1">
    <source>
        <dbReference type="ARBA" id="ARBA00004123"/>
    </source>
</evidence>
<accession>A0ABV0X872</accession>
<dbReference type="SUPFAM" id="SSF57903">
    <property type="entry name" value="FYVE/PHD zinc finger"/>
    <property type="match status" value="1"/>
</dbReference>
<dbReference type="SMART" id="SM00249">
    <property type="entry name" value="PHD"/>
    <property type="match status" value="1"/>
</dbReference>
<evidence type="ECO:0000256" key="8">
    <source>
        <dbReference type="SAM" id="MobiDB-lite"/>
    </source>
</evidence>
<protein>
    <recommendedName>
        <fullName evidence="9">PHD-type domain-containing protein</fullName>
    </recommendedName>
</protein>
<dbReference type="InterPro" id="IPR013083">
    <property type="entry name" value="Znf_RING/FYVE/PHD"/>
</dbReference>
<keyword evidence="4 7" id="KW-0863">Zinc-finger</keyword>
<dbReference type="PROSITE" id="PS01359">
    <property type="entry name" value="ZF_PHD_1"/>
    <property type="match status" value="1"/>
</dbReference>
<keyword evidence="6" id="KW-0539">Nucleus</keyword>
<dbReference type="EMBL" id="JAHRIM010093760">
    <property type="protein sequence ID" value="MEQ2278055.1"/>
    <property type="molecule type" value="Genomic_DNA"/>
</dbReference>
<proteinExistence type="predicted"/>
<dbReference type="Gene3D" id="3.30.40.10">
    <property type="entry name" value="Zinc/RING finger domain, C3HC4 (zinc finger)"/>
    <property type="match status" value="1"/>
</dbReference>
<keyword evidence="11" id="KW-1185">Reference proteome</keyword>
<keyword evidence="5" id="KW-0862">Zinc</keyword>
<evidence type="ECO:0000256" key="6">
    <source>
        <dbReference type="ARBA" id="ARBA00023242"/>
    </source>
</evidence>
<dbReference type="InterPro" id="IPR019786">
    <property type="entry name" value="Zinc_finger_PHD-type_CS"/>
</dbReference>
<feature type="domain" description="PHD-type" evidence="9">
    <location>
        <begin position="107"/>
        <end position="162"/>
    </location>
</feature>
<evidence type="ECO:0000256" key="5">
    <source>
        <dbReference type="ARBA" id="ARBA00022833"/>
    </source>
</evidence>
<evidence type="ECO:0000256" key="7">
    <source>
        <dbReference type="PROSITE-ProRule" id="PRU00146"/>
    </source>
</evidence>
<dbReference type="InterPro" id="IPR040477">
    <property type="entry name" value="KDM4-like_Tudor"/>
</dbReference>
<feature type="region of interest" description="Disordered" evidence="8">
    <location>
        <begin position="1"/>
        <end position="25"/>
    </location>
</feature>
<dbReference type="PROSITE" id="PS50016">
    <property type="entry name" value="ZF_PHD_2"/>
    <property type="match status" value="1"/>
</dbReference>
<name>A0ABV0X872_9TELE</name>
<keyword evidence="2" id="KW-0479">Metal-binding</keyword>
<dbReference type="Pfam" id="PF18104">
    <property type="entry name" value="Tudor_2"/>
    <property type="match status" value="1"/>
</dbReference>
<dbReference type="PANTHER" id="PTHR12628">
    <property type="entry name" value="POLYCOMB-LIKE TRANSCRIPTION FACTOR"/>
    <property type="match status" value="1"/>
</dbReference>
<feature type="non-terminal residue" evidence="10">
    <location>
        <position position="166"/>
    </location>
</feature>
<keyword evidence="3" id="KW-0677">Repeat</keyword>
<dbReference type="InterPro" id="IPR011011">
    <property type="entry name" value="Znf_FYVE_PHD"/>
</dbReference>
<comment type="subcellular location">
    <subcellularLocation>
        <location evidence="1">Nucleus</location>
    </subcellularLocation>
</comment>
<dbReference type="SMART" id="SM00333">
    <property type="entry name" value="TUDOR"/>
    <property type="match status" value="1"/>
</dbReference>
<evidence type="ECO:0000259" key="9">
    <source>
        <dbReference type="PROSITE" id="PS50016"/>
    </source>
</evidence>
<comment type="caution">
    <text evidence="10">The sequence shown here is derived from an EMBL/GenBank/DDBJ whole genome shotgun (WGS) entry which is preliminary data.</text>
</comment>
<evidence type="ECO:0000313" key="11">
    <source>
        <dbReference type="Proteomes" id="UP001444071"/>
    </source>
</evidence>
<dbReference type="InterPro" id="IPR002999">
    <property type="entry name" value="Tudor"/>
</dbReference>
<reference evidence="10 11" key="1">
    <citation type="submission" date="2021-06" db="EMBL/GenBank/DDBJ databases">
        <authorList>
            <person name="Palmer J.M."/>
        </authorList>
    </citation>
    <scope>NUCLEOTIDE SEQUENCE [LARGE SCALE GENOMIC DNA]</scope>
    <source>
        <strain evidence="10 11">XR_2019</strain>
        <tissue evidence="10">Muscle</tissue>
    </source>
</reference>
<dbReference type="Pfam" id="PF00628">
    <property type="entry name" value="PHD"/>
    <property type="match status" value="1"/>
</dbReference>
<dbReference type="InterPro" id="IPR019787">
    <property type="entry name" value="Znf_PHD-finger"/>
</dbReference>